<dbReference type="InterPro" id="IPR014710">
    <property type="entry name" value="RmlC-like_jellyroll"/>
</dbReference>
<gene>
    <name evidence="3" type="ORF">PCOR1329_LOCUS82924</name>
</gene>
<reference evidence="3" key="1">
    <citation type="submission" date="2023-10" db="EMBL/GenBank/DDBJ databases">
        <authorList>
            <person name="Chen Y."/>
            <person name="Shah S."/>
            <person name="Dougan E. K."/>
            <person name="Thang M."/>
            <person name="Chan C."/>
        </authorList>
    </citation>
    <scope>NUCLEOTIDE SEQUENCE [LARGE SCALE GENOMIC DNA]</scope>
</reference>
<keyword evidence="4" id="KW-1185">Reference proteome</keyword>
<feature type="domain" description="Cyclic nucleotide-binding" evidence="2">
    <location>
        <begin position="175"/>
        <end position="225"/>
    </location>
</feature>
<dbReference type="PROSITE" id="PS50042">
    <property type="entry name" value="CNMP_BINDING_3"/>
    <property type="match status" value="2"/>
</dbReference>
<organism evidence="3 4">
    <name type="scientific">Prorocentrum cordatum</name>
    <dbReference type="NCBI Taxonomy" id="2364126"/>
    <lineage>
        <taxon>Eukaryota</taxon>
        <taxon>Sar</taxon>
        <taxon>Alveolata</taxon>
        <taxon>Dinophyceae</taxon>
        <taxon>Prorocentrales</taxon>
        <taxon>Prorocentraceae</taxon>
        <taxon>Prorocentrum</taxon>
    </lineage>
</organism>
<dbReference type="PANTHER" id="PTHR23011">
    <property type="entry name" value="CYCLIC NUCLEOTIDE-BINDING DOMAIN CONTAINING PROTEIN"/>
    <property type="match status" value="1"/>
</dbReference>
<feature type="region of interest" description="Disordered" evidence="1">
    <location>
        <begin position="324"/>
        <end position="397"/>
    </location>
</feature>
<dbReference type="InterPro" id="IPR018490">
    <property type="entry name" value="cNMP-bd_dom_sf"/>
</dbReference>
<dbReference type="EMBL" id="CAUYUJ010021969">
    <property type="protein sequence ID" value="CAK0908168.1"/>
    <property type="molecule type" value="Genomic_DNA"/>
</dbReference>
<dbReference type="Gene3D" id="2.60.120.10">
    <property type="entry name" value="Jelly Rolls"/>
    <property type="match status" value="1"/>
</dbReference>
<dbReference type="InterPro" id="IPR000595">
    <property type="entry name" value="cNMP-bd_dom"/>
</dbReference>
<name>A0ABN9YAA3_9DINO</name>
<comment type="caution">
    <text evidence="3">The sequence shown here is derived from an EMBL/GenBank/DDBJ whole genome shotgun (WGS) entry which is preliminary data.</text>
</comment>
<accession>A0ABN9YAA3</accession>
<proteinExistence type="predicted"/>
<dbReference type="PANTHER" id="PTHR23011:SF28">
    <property type="entry name" value="CYCLIC NUCLEOTIDE-BINDING DOMAIN CONTAINING PROTEIN"/>
    <property type="match status" value="1"/>
</dbReference>
<protein>
    <recommendedName>
        <fullName evidence="2">Cyclic nucleotide-binding domain-containing protein</fullName>
    </recommendedName>
</protein>
<dbReference type="Proteomes" id="UP001189429">
    <property type="component" value="Unassembled WGS sequence"/>
</dbReference>
<evidence type="ECO:0000313" key="4">
    <source>
        <dbReference type="Proteomes" id="UP001189429"/>
    </source>
</evidence>
<evidence type="ECO:0000313" key="3">
    <source>
        <dbReference type="EMBL" id="CAK0908168.1"/>
    </source>
</evidence>
<evidence type="ECO:0000259" key="2">
    <source>
        <dbReference type="PROSITE" id="PS50042"/>
    </source>
</evidence>
<feature type="domain" description="Cyclic nucleotide-binding" evidence="2">
    <location>
        <begin position="37"/>
        <end position="120"/>
    </location>
</feature>
<sequence>MDPYLRLYRALLRPPGRRTPRDLREITAALAFVTDPAIYQLVEDVRERLAERVALVEAEAGTQLFDTGDRADRLFIVWSGSVQVAAPRDNSLELRARAQGSAAEAPPEARVFEKGSVFGEPGPEGEARMQGRATALEFSQLLVWRYEDYRQCLAFSHEDVMRERVAFLRAAERSLLEGVPEPDLRATAALLGEESFSGEREILRQGAEVDRVIIVKRGLCKVIRQLHPRFTDAFAAYSEVLACGRANARKPRPRGRGRRGGKCNYPCCYPSPVLLFPDLLGCPRRHRWTLPRSPGQNAPQERAGEQRCGQLPLGLLASPVPADPVAAGRRCPPRGAPPCDRVSAGAFPRHPDRAGPDPQGARPDSQHRLSIPSRCLQNRDAWRGSPGGRRRSQERSS</sequence>
<dbReference type="Pfam" id="PF00027">
    <property type="entry name" value="cNMP_binding"/>
    <property type="match status" value="1"/>
</dbReference>
<dbReference type="SUPFAM" id="SSF51206">
    <property type="entry name" value="cAMP-binding domain-like"/>
    <property type="match status" value="1"/>
</dbReference>
<dbReference type="CDD" id="cd00038">
    <property type="entry name" value="CAP_ED"/>
    <property type="match status" value="1"/>
</dbReference>
<evidence type="ECO:0000256" key="1">
    <source>
        <dbReference type="SAM" id="MobiDB-lite"/>
    </source>
</evidence>